<dbReference type="PANTHER" id="PTHR33514">
    <property type="entry name" value="PROTEIN ABCI12, CHLOROPLASTIC"/>
    <property type="match status" value="1"/>
</dbReference>
<dbReference type="Pfam" id="PF02361">
    <property type="entry name" value="CbiQ"/>
    <property type="match status" value="1"/>
</dbReference>
<feature type="transmembrane region" description="Helical" evidence="5">
    <location>
        <begin position="37"/>
        <end position="61"/>
    </location>
</feature>
<dbReference type="CDD" id="cd16914">
    <property type="entry name" value="EcfT"/>
    <property type="match status" value="1"/>
</dbReference>
<dbReference type="OrthoDB" id="31170at2157"/>
<reference evidence="6 7" key="1">
    <citation type="journal article" date="2019" name="ISME J.">
        <title>Isolation and characterization of a thermophilic sulfur- and iron-reducing thaumarchaeote from a terrestrial acidic hot spring.</title>
        <authorList>
            <person name="Kato S."/>
            <person name="Itoh T."/>
            <person name="Yuki M."/>
            <person name="Nagamori M."/>
            <person name="Ohnishi M."/>
            <person name="Uematsu K."/>
            <person name="Suzuki K."/>
            <person name="Takashina T."/>
            <person name="Ohkuma M."/>
        </authorList>
    </citation>
    <scope>NUCLEOTIDE SEQUENCE [LARGE SCALE GENOMIC DNA]</scope>
    <source>
        <strain evidence="6 7">NAS-02</strain>
    </source>
</reference>
<dbReference type="GO" id="GO:0005886">
    <property type="term" value="C:plasma membrane"/>
    <property type="evidence" value="ECO:0007669"/>
    <property type="project" value="UniProtKB-ARBA"/>
</dbReference>
<name>A0A4P2VDP7_9ARCH</name>
<keyword evidence="3 5" id="KW-1133">Transmembrane helix</keyword>
<dbReference type="Proteomes" id="UP000509448">
    <property type="component" value="Chromosome"/>
</dbReference>
<dbReference type="KEGG" id="ccai:NAS2_0862"/>
<feature type="transmembrane region" description="Helical" evidence="5">
    <location>
        <begin position="226"/>
        <end position="253"/>
    </location>
</feature>
<evidence type="ECO:0000256" key="2">
    <source>
        <dbReference type="ARBA" id="ARBA00022692"/>
    </source>
</evidence>
<sequence length="254" mass="27049">MSARRAPELLVESLTYRPSGWATRLNPGVKLAFAAEAVALTFIAGSWIQEAALLAGLIALAAGSGPMRRMVGALATGSGFSAVIFVLDVLGGSSIASSITSALEFANFMSYASLLFMITSPEEIDDVLRRIGLPSEISFVLTAAVRFVPVVLRDALSIYDVQRARGLRLSRNPVKLLRGSMPLIVPLVVTSLRRSEGLAEAMEARGYARPRGSKGIRKYSFGRADAVFISTFTGLGLLLLAAPSMVHVLSVIIH</sequence>
<gene>
    <name evidence="6" type="ORF">NAS2_0862</name>
</gene>
<evidence type="ECO:0000313" key="7">
    <source>
        <dbReference type="Proteomes" id="UP000509448"/>
    </source>
</evidence>
<keyword evidence="7" id="KW-1185">Reference proteome</keyword>
<feature type="transmembrane region" description="Helical" evidence="5">
    <location>
        <begin position="73"/>
        <end position="96"/>
    </location>
</feature>
<evidence type="ECO:0000256" key="4">
    <source>
        <dbReference type="ARBA" id="ARBA00023136"/>
    </source>
</evidence>
<keyword evidence="2 5" id="KW-0812">Transmembrane</keyword>
<dbReference type="AlphaFoldDB" id="A0A4P2VDP7"/>
<proteinExistence type="predicted"/>
<dbReference type="RefSeq" id="WP_174448503.1">
    <property type="nucleotide sequence ID" value="NZ_AP018732.1"/>
</dbReference>
<evidence type="ECO:0000256" key="5">
    <source>
        <dbReference type="SAM" id="Phobius"/>
    </source>
</evidence>
<dbReference type="PANTHER" id="PTHR33514:SF13">
    <property type="entry name" value="PROTEIN ABCI12, CHLOROPLASTIC"/>
    <property type="match status" value="1"/>
</dbReference>
<dbReference type="EMBL" id="AP018732">
    <property type="protein sequence ID" value="BBE42251.1"/>
    <property type="molecule type" value="Genomic_DNA"/>
</dbReference>
<organism evidence="6 7">
    <name type="scientific">Conexivisphaera calida</name>
    <dbReference type="NCBI Taxonomy" id="1874277"/>
    <lineage>
        <taxon>Archaea</taxon>
        <taxon>Nitrososphaerota</taxon>
        <taxon>Conexivisphaeria</taxon>
        <taxon>Conexivisphaerales</taxon>
        <taxon>Conexivisphaeraceae</taxon>
        <taxon>Conexivisphaera</taxon>
    </lineage>
</organism>
<dbReference type="InterPro" id="IPR003339">
    <property type="entry name" value="ABC/ECF_trnsptr_transmembrane"/>
</dbReference>
<protein>
    <submittedName>
        <fullName evidence="6">Transmembrane component of general energizing module of ECF transporters</fullName>
    </submittedName>
</protein>
<keyword evidence="4 5" id="KW-0472">Membrane</keyword>
<accession>A0A4P2VDP7</accession>
<evidence type="ECO:0000256" key="3">
    <source>
        <dbReference type="ARBA" id="ARBA00022989"/>
    </source>
</evidence>
<comment type="subcellular location">
    <subcellularLocation>
        <location evidence="1">Membrane</location>
        <topology evidence="1">Multi-pass membrane protein</topology>
    </subcellularLocation>
</comment>
<dbReference type="GeneID" id="55584673"/>
<evidence type="ECO:0000256" key="1">
    <source>
        <dbReference type="ARBA" id="ARBA00004141"/>
    </source>
</evidence>
<evidence type="ECO:0000313" key="6">
    <source>
        <dbReference type="EMBL" id="BBE42251.1"/>
    </source>
</evidence>